<dbReference type="NCBIfam" id="TIGR01430">
    <property type="entry name" value="aden_deam"/>
    <property type="match status" value="1"/>
</dbReference>
<evidence type="ECO:0000256" key="2">
    <source>
        <dbReference type="ARBA" id="ARBA00022723"/>
    </source>
</evidence>
<gene>
    <name evidence="6" type="ORF">UFOPK3402_01251</name>
</gene>
<evidence type="ECO:0000256" key="3">
    <source>
        <dbReference type="ARBA" id="ARBA00022801"/>
    </source>
</evidence>
<comment type="cofactor">
    <cofactor evidence="1">
        <name>Zn(2+)</name>
        <dbReference type="ChEBI" id="CHEBI:29105"/>
    </cofactor>
</comment>
<organism evidence="6">
    <name type="scientific">freshwater metagenome</name>
    <dbReference type="NCBI Taxonomy" id="449393"/>
    <lineage>
        <taxon>unclassified sequences</taxon>
        <taxon>metagenomes</taxon>
        <taxon>ecological metagenomes</taxon>
    </lineage>
</organism>
<evidence type="ECO:0000313" key="6">
    <source>
        <dbReference type="EMBL" id="CAB4880335.1"/>
    </source>
</evidence>
<protein>
    <submittedName>
        <fullName evidence="6">Unannotated protein</fullName>
    </submittedName>
</protein>
<feature type="domain" description="Adenosine deaminase" evidence="5">
    <location>
        <begin position="16"/>
        <end position="337"/>
    </location>
</feature>
<keyword evidence="4" id="KW-0862">Zinc</keyword>
<dbReference type="InterPro" id="IPR001365">
    <property type="entry name" value="A_deaminase_dom"/>
</dbReference>
<dbReference type="GO" id="GO:0019239">
    <property type="term" value="F:deaminase activity"/>
    <property type="evidence" value="ECO:0007669"/>
    <property type="project" value="InterPro"/>
</dbReference>
<sequence length="348" mass="37247">MATETRSTPAFVRGLPKAELHVHLQGAASVSTVLALARRHPTEGVPTTEADLRDFFRFTDFAHFIEVYVAVNRLVRTPDDVRELVVGLGRDLAANEVRYAEVTVTPDSHLLMGIDPEDLTAALTMGREQVRSGHGVELAWVYDIAGDLGLESGVRTVEWAEQHLPEGSVGFGLGGPEIGVPRSAFADVFRRAGDLGLASVPHAGETTGPQSIRDSIDHLGAVRIGHGIAAATDPDLMAEIIERDIVLEVCPTSNICTRAVAALDEHPFGILRDAGVRVTINTDDPGMFNTDLNSEYLIAHDIFGLDHSALADLARDAVRASFAPAPTRARILDEIDAYAAGQGTSTHA</sequence>
<keyword evidence="3" id="KW-0378">Hydrolase</keyword>
<accession>A0A6J7EGF7</accession>
<evidence type="ECO:0000259" key="5">
    <source>
        <dbReference type="Pfam" id="PF00962"/>
    </source>
</evidence>
<evidence type="ECO:0000256" key="1">
    <source>
        <dbReference type="ARBA" id="ARBA00001947"/>
    </source>
</evidence>
<dbReference type="Gene3D" id="3.20.20.140">
    <property type="entry name" value="Metal-dependent hydrolases"/>
    <property type="match status" value="1"/>
</dbReference>
<dbReference type="AlphaFoldDB" id="A0A6J7EGF7"/>
<dbReference type="GO" id="GO:0046872">
    <property type="term" value="F:metal ion binding"/>
    <property type="evidence" value="ECO:0007669"/>
    <property type="project" value="UniProtKB-KW"/>
</dbReference>
<reference evidence="6" key="1">
    <citation type="submission" date="2020-05" db="EMBL/GenBank/DDBJ databases">
        <authorList>
            <person name="Chiriac C."/>
            <person name="Salcher M."/>
            <person name="Ghai R."/>
            <person name="Kavagutti S V."/>
        </authorList>
    </citation>
    <scope>NUCLEOTIDE SEQUENCE</scope>
</reference>
<dbReference type="InterPro" id="IPR006330">
    <property type="entry name" value="Ado/ade_deaminase"/>
</dbReference>
<dbReference type="SUPFAM" id="SSF51556">
    <property type="entry name" value="Metallo-dependent hydrolases"/>
    <property type="match status" value="1"/>
</dbReference>
<keyword evidence="2" id="KW-0479">Metal-binding</keyword>
<dbReference type="PANTHER" id="PTHR43114:SF6">
    <property type="entry name" value="ADENINE DEAMINASE"/>
    <property type="match status" value="1"/>
</dbReference>
<dbReference type="InterPro" id="IPR032466">
    <property type="entry name" value="Metal_Hydrolase"/>
</dbReference>
<evidence type="ECO:0000256" key="4">
    <source>
        <dbReference type="ARBA" id="ARBA00022833"/>
    </source>
</evidence>
<proteinExistence type="predicted"/>
<dbReference type="GO" id="GO:0016814">
    <property type="term" value="F:hydrolase activity, acting on carbon-nitrogen (but not peptide) bonds, in cyclic amidines"/>
    <property type="evidence" value="ECO:0007669"/>
    <property type="project" value="UniProtKB-ARBA"/>
</dbReference>
<dbReference type="PANTHER" id="PTHR43114">
    <property type="entry name" value="ADENINE DEAMINASE"/>
    <property type="match status" value="1"/>
</dbReference>
<dbReference type="EMBL" id="CAFBLS010000155">
    <property type="protein sequence ID" value="CAB4880335.1"/>
    <property type="molecule type" value="Genomic_DNA"/>
</dbReference>
<name>A0A6J7EGF7_9ZZZZ</name>
<dbReference type="Pfam" id="PF00962">
    <property type="entry name" value="A_deaminase"/>
    <property type="match status" value="1"/>
</dbReference>